<comment type="caution">
    <text evidence="7">The sequence shown here is derived from an EMBL/GenBank/DDBJ whole genome shotgun (WGS) entry which is preliminary data.</text>
</comment>
<keyword evidence="3" id="KW-0805">Transcription regulation</keyword>
<evidence type="ECO:0000313" key="8">
    <source>
        <dbReference type="Proteomes" id="UP000535491"/>
    </source>
</evidence>
<dbReference type="Pfam" id="PF02954">
    <property type="entry name" value="HTH_8"/>
    <property type="match status" value="1"/>
</dbReference>
<dbReference type="PROSITE" id="PS00675">
    <property type="entry name" value="SIGMA54_INTERACT_1"/>
    <property type="match status" value="1"/>
</dbReference>
<dbReference type="GO" id="GO:0006355">
    <property type="term" value="P:regulation of DNA-templated transcription"/>
    <property type="evidence" value="ECO:0007669"/>
    <property type="project" value="InterPro"/>
</dbReference>
<accession>A0A7W1WRW3</accession>
<evidence type="ECO:0000256" key="4">
    <source>
        <dbReference type="ARBA" id="ARBA00023125"/>
    </source>
</evidence>
<dbReference type="CDD" id="cd00009">
    <property type="entry name" value="AAA"/>
    <property type="match status" value="1"/>
</dbReference>
<dbReference type="Gene3D" id="1.10.10.60">
    <property type="entry name" value="Homeodomain-like"/>
    <property type="match status" value="1"/>
</dbReference>
<dbReference type="SUPFAM" id="SSF52540">
    <property type="entry name" value="P-loop containing nucleoside triphosphate hydrolases"/>
    <property type="match status" value="1"/>
</dbReference>
<dbReference type="Pfam" id="PF25601">
    <property type="entry name" value="AAA_lid_14"/>
    <property type="match status" value="1"/>
</dbReference>
<dbReference type="InterPro" id="IPR035965">
    <property type="entry name" value="PAS-like_dom_sf"/>
</dbReference>
<sequence length="645" mass="72236">MNMDLSNIPPSLISSWKRSENFGVDPCHVNDDLLSGGELTERRERMKELLESSANILSQLYEPLRSHLFMLVLSDLDGYIVAKWGDPPFTDRARQVWLDIGANWREDIKGTNAIGTALSEQKPVSVRGEEHYCQENRFLTCYASPLFSSTGELLGILDVSGDARLHHSHTLGMVVAAAHACQTQLLLRRTEQELVLHLQELNAITERTPQPLISVNADGIITRINREAAGLLRLPQTKCIGQPLSRWFGQKNTQKILSSQNSTSLHLNVKSDLQPGKQQSWLIQPVMDHRKKIFRVLLSPGKPLHTIKQETATPCSVPGKNPDPSGSGSFCHCPETAKIYQFARRVAKTDSSILICGETGTGKDVLAREIHRASGRKGSFIAINCGAIPETLIESELFGYEKGAFTGARTEGRKGKFEAAAKGTLFLDEIGEMPLTSQASLLRVLEDKTVTRIGSNRPIHTDVRILAATNKQLSQEVAKGRFRADLYYRLREIEILLPPLRERSDLYQLAEYFLEQVVQELGDVSLSFHPNTCKQLSQYDWPGNIRELRQVIRQAAYHACFSRESPVITKDDLSLTQTLCQPLQPHHSQGILNDYEEEAIARTIRATGGNLTATARLLGIGRTTLYRKLSQYPRLKQLKEQFKTE</sequence>
<dbReference type="InterPro" id="IPR025943">
    <property type="entry name" value="Sigma_54_int_dom_ATP-bd_2"/>
</dbReference>
<dbReference type="SUPFAM" id="SSF46689">
    <property type="entry name" value="Homeodomain-like"/>
    <property type="match status" value="1"/>
</dbReference>
<dbReference type="PRINTS" id="PR01590">
    <property type="entry name" value="HTHFIS"/>
</dbReference>
<dbReference type="InterPro" id="IPR025662">
    <property type="entry name" value="Sigma_54_int_dom_ATP-bd_1"/>
</dbReference>
<dbReference type="SMART" id="SM00091">
    <property type="entry name" value="PAS"/>
    <property type="match status" value="1"/>
</dbReference>
<dbReference type="Pfam" id="PF01590">
    <property type="entry name" value="GAF"/>
    <property type="match status" value="1"/>
</dbReference>
<dbReference type="SMART" id="SM00382">
    <property type="entry name" value="AAA"/>
    <property type="match status" value="1"/>
</dbReference>
<dbReference type="InterPro" id="IPR002197">
    <property type="entry name" value="HTH_Fis"/>
</dbReference>
<feature type="domain" description="Sigma-54 factor interaction" evidence="6">
    <location>
        <begin position="334"/>
        <end position="557"/>
    </location>
</feature>
<dbReference type="PROSITE" id="PS00676">
    <property type="entry name" value="SIGMA54_INTERACT_2"/>
    <property type="match status" value="1"/>
</dbReference>
<dbReference type="GO" id="GO:0043565">
    <property type="term" value="F:sequence-specific DNA binding"/>
    <property type="evidence" value="ECO:0007669"/>
    <property type="project" value="InterPro"/>
</dbReference>
<dbReference type="InterPro" id="IPR002078">
    <property type="entry name" value="Sigma_54_int"/>
</dbReference>
<dbReference type="Gene3D" id="1.10.8.60">
    <property type="match status" value="1"/>
</dbReference>
<keyword evidence="5" id="KW-0804">Transcription</keyword>
<dbReference type="InterPro" id="IPR027417">
    <property type="entry name" value="P-loop_NTPase"/>
</dbReference>
<dbReference type="Gene3D" id="3.30.450.20">
    <property type="entry name" value="PAS domain"/>
    <property type="match status" value="1"/>
</dbReference>
<dbReference type="InterPro" id="IPR009057">
    <property type="entry name" value="Homeodomain-like_sf"/>
</dbReference>
<dbReference type="EMBL" id="JACEIQ010000009">
    <property type="protein sequence ID" value="MBA4494726.1"/>
    <property type="molecule type" value="Genomic_DNA"/>
</dbReference>
<dbReference type="Gene3D" id="3.40.50.300">
    <property type="entry name" value="P-loop containing nucleotide triphosphate hydrolases"/>
    <property type="match status" value="1"/>
</dbReference>
<keyword evidence="2" id="KW-0067">ATP-binding</keyword>
<dbReference type="GO" id="GO:0005524">
    <property type="term" value="F:ATP binding"/>
    <property type="evidence" value="ECO:0007669"/>
    <property type="project" value="UniProtKB-KW"/>
</dbReference>
<dbReference type="Proteomes" id="UP000535491">
    <property type="component" value="Unassembled WGS sequence"/>
</dbReference>
<reference evidence="7 8" key="1">
    <citation type="submission" date="2020-07" db="EMBL/GenBank/DDBJ databases">
        <authorList>
            <person name="Feng H."/>
        </authorList>
    </citation>
    <scope>NUCLEOTIDE SEQUENCE [LARGE SCALE GENOMIC DNA]</scope>
    <source>
        <strain evidence="8">s-10</strain>
    </source>
</reference>
<dbReference type="FunFam" id="3.40.50.300:FF:000006">
    <property type="entry name" value="DNA-binding transcriptional regulator NtrC"/>
    <property type="match status" value="1"/>
</dbReference>
<dbReference type="InterPro" id="IPR029016">
    <property type="entry name" value="GAF-like_dom_sf"/>
</dbReference>
<evidence type="ECO:0000259" key="6">
    <source>
        <dbReference type="PROSITE" id="PS50045"/>
    </source>
</evidence>
<organism evidence="7 8">
    <name type="scientific">Paenactinomyces guangxiensis</name>
    <dbReference type="NCBI Taxonomy" id="1490290"/>
    <lineage>
        <taxon>Bacteria</taxon>
        <taxon>Bacillati</taxon>
        <taxon>Bacillota</taxon>
        <taxon>Bacilli</taxon>
        <taxon>Bacillales</taxon>
        <taxon>Thermoactinomycetaceae</taxon>
        <taxon>Paenactinomyces</taxon>
    </lineage>
</organism>
<gene>
    <name evidence="7" type="ORF">H1191_10455</name>
</gene>
<protein>
    <submittedName>
        <fullName evidence="7">Sigma-54-dependent Fis family transcriptional regulator</fullName>
    </submittedName>
</protein>
<proteinExistence type="predicted"/>
<dbReference type="InterPro" id="IPR000014">
    <property type="entry name" value="PAS"/>
</dbReference>
<dbReference type="AlphaFoldDB" id="A0A7W1WRW3"/>
<evidence type="ECO:0000256" key="3">
    <source>
        <dbReference type="ARBA" id="ARBA00023015"/>
    </source>
</evidence>
<dbReference type="InterPro" id="IPR058031">
    <property type="entry name" value="AAA_lid_NorR"/>
</dbReference>
<evidence type="ECO:0000256" key="5">
    <source>
        <dbReference type="ARBA" id="ARBA00023163"/>
    </source>
</evidence>
<dbReference type="PROSITE" id="PS50045">
    <property type="entry name" value="SIGMA54_INTERACT_4"/>
    <property type="match status" value="1"/>
</dbReference>
<dbReference type="Pfam" id="PF00158">
    <property type="entry name" value="Sigma54_activat"/>
    <property type="match status" value="1"/>
</dbReference>
<name>A0A7W1WRW3_9BACL</name>
<evidence type="ECO:0000256" key="1">
    <source>
        <dbReference type="ARBA" id="ARBA00022741"/>
    </source>
</evidence>
<keyword evidence="8" id="KW-1185">Reference proteome</keyword>
<dbReference type="InterPro" id="IPR003593">
    <property type="entry name" value="AAA+_ATPase"/>
</dbReference>
<dbReference type="SUPFAM" id="SSF55785">
    <property type="entry name" value="PYP-like sensor domain (PAS domain)"/>
    <property type="match status" value="1"/>
</dbReference>
<keyword evidence="1" id="KW-0547">Nucleotide-binding</keyword>
<evidence type="ECO:0000256" key="2">
    <source>
        <dbReference type="ARBA" id="ARBA00022840"/>
    </source>
</evidence>
<dbReference type="PANTHER" id="PTHR32071">
    <property type="entry name" value="TRANSCRIPTIONAL REGULATORY PROTEIN"/>
    <property type="match status" value="1"/>
</dbReference>
<keyword evidence="4" id="KW-0238">DNA-binding</keyword>
<dbReference type="InterPro" id="IPR003018">
    <property type="entry name" value="GAF"/>
</dbReference>
<evidence type="ECO:0000313" key="7">
    <source>
        <dbReference type="EMBL" id="MBA4494726.1"/>
    </source>
</evidence>
<dbReference type="Gene3D" id="3.30.450.40">
    <property type="match status" value="1"/>
</dbReference>